<accession>G6XLI8</accession>
<comment type="caution">
    <text evidence="1">The sequence shown here is derived from an EMBL/GenBank/DDBJ whole genome shotgun (WGS) entry which is preliminary data.</text>
</comment>
<evidence type="ECO:0000313" key="1">
    <source>
        <dbReference type="EMBL" id="EHH67243.1"/>
    </source>
</evidence>
<proteinExistence type="predicted"/>
<dbReference type="EMBL" id="AGQV01000010">
    <property type="protein sequence ID" value="EHH67243.1"/>
    <property type="molecule type" value="Genomic_DNA"/>
</dbReference>
<dbReference type="AlphaFoldDB" id="G6XLI8"/>
<reference evidence="1 2" key="1">
    <citation type="submission" date="2011-10" db="EMBL/GenBank/DDBJ databases">
        <title>Genome sequence of Gluconobacter morbifer G707, isolated from Drosophila gut.</title>
        <authorList>
            <person name="Lee W.-J."/>
            <person name="Kim E.-K."/>
        </authorList>
    </citation>
    <scope>NUCLEOTIDE SEQUENCE [LARGE SCALE GENOMIC DNA]</scope>
    <source>
        <strain evidence="1 2">G707</strain>
    </source>
</reference>
<evidence type="ECO:0000313" key="2">
    <source>
        <dbReference type="Proteomes" id="UP000004949"/>
    </source>
</evidence>
<gene>
    <name evidence="1" type="ORF">GMO_22370</name>
</gene>
<dbReference type="PATRIC" id="fig|1088869.3.peg.2230"/>
<dbReference type="STRING" id="1088869.GMO_22370"/>
<sequence length="38" mass="3722">MAICSQGGPDFFPDPNSGSGVTTFATLSVALVAASASF</sequence>
<organism evidence="1 2">
    <name type="scientific">Gluconobacter morbifer G707</name>
    <dbReference type="NCBI Taxonomy" id="1088869"/>
    <lineage>
        <taxon>Bacteria</taxon>
        <taxon>Pseudomonadati</taxon>
        <taxon>Pseudomonadota</taxon>
        <taxon>Alphaproteobacteria</taxon>
        <taxon>Acetobacterales</taxon>
        <taxon>Acetobacteraceae</taxon>
        <taxon>Gluconobacter</taxon>
    </lineage>
</organism>
<name>G6XLI8_9PROT</name>
<dbReference type="Proteomes" id="UP000004949">
    <property type="component" value="Unassembled WGS sequence"/>
</dbReference>
<protein>
    <submittedName>
        <fullName evidence="1">Uncharacterized protein</fullName>
    </submittedName>
</protein>
<keyword evidence="2" id="KW-1185">Reference proteome</keyword>